<feature type="region of interest" description="Disordered" evidence="16">
    <location>
        <begin position="559"/>
        <end position="585"/>
    </location>
</feature>
<evidence type="ECO:0000259" key="18">
    <source>
        <dbReference type="Pfam" id="PF07732"/>
    </source>
</evidence>
<evidence type="ECO:0000256" key="8">
    <source>
        <dbReference type="ARBA" id="ARBA00022737"/>
    </source>
</evidence>
<dbReference type="PANTHER" id="PTHR11709">
    <property type="entry name" value="MULTI-COPPER OXIDASE"/>
    <property type="match status" value="1"/>
</dbReference>
<feature type="region of interest" description="Disordered" evidence="16">
    <location>
        <begin position="74"/>
        <end position="98"/>
    </location>
</feature>
<evidence type="ECO:0000256" key="11">
    <source>
        <dbReference type="ARBA" id="ARBA00023065"/>
    </source>
</evidence>
<dbReference type="InterPro" id="IPR033138">
    <property type="entry name" value="Cu_oxidase_CS"/>
</dbReference>
<evidence type="ECO:0000256" key="2">
    <source>
        <dbReference type="ARBA" id="ARBA00004167"/>
    </source>
</evidence>
<keyword evidence="12" id="KW-0472">Membrane</keyword>
<dbReference type="PROSITE" id="PS00079">
    <property type="entry name" value="MULTICOPPER_OXIDASE1"/>
    <property type="match status" value="1"/>
</dbReference>
<dbReference type="InterPro" id="IPR045087">
    <property type="entry name" value="Cu-oxidase_fam"/>
</dbReference>
<keyword evidence="11" id="KW-0406">Ion transport</keyword>
<dbReference type="SUPFAM" id="SSF49503">
    <property type="entry name" value="Cupredoxins"/>
    <property type="match status" value="6"/>
</dbReference>
<keyword evidence="14" id="KW-0325">Glycoprotein</keyword>
<keyword evidence="6" id="KW-0479">Metal-binding</keyword>
<keyword evidence="10" id="KW-0560">Oxidoreductase</keyword>
<evidence type="ECO:0000256" key="6">
    <source>
        <dbReference type="ARBA" id="ARBA00022723"/>
    </source>
</evidence>
<reference evidence="20" key="1">
    <citation type="submission" date="2025-08" db="UniProtKB">
        <authorList>
            <consortium name="RefSeq"/>
        </authorList>
    </citation>
    <scope>IDENTIFICATION</scope>
    <source>
        <tissue evidence="20">Gonads</tissue>
    </source>
</reference>
<dbReference type="AlphaFoldDB" id="A0A2R2MS46"/>
<evidence type="ECO:0000313" key="19">
    <source>
        <dbReference type="Proteomes" id="UP000085678"/>
    </source>
</evidence>
<dbReference type="PROSITE" id="PS00080">
    <property type="entry name" value="MULTICOPPER_OXIDASE2"/>
    <property type="match status" value="1"/>
</dbReference>
<dbReference type="GO" id="GO:0005886">
    <property type="term" value="C:plasma membrane"/>
    <property type="evidence" value="ECO:0007669"/>
    <property type="project" value="TreeGrafter"/>
</dbReference>
<organism evidence="19 20">
    <name type="scientific">Lingula anatina</name>
    <name type="common">Brachiopod</name>
    <name type="synonym">Lingula unguis</name>
    <dbReference type="NCBI Taxonomy" id="7574"/>
    <lineage>
        <taxon>Eukaryota</taxon>
        <taxon>Metazoa</taxon>
        <taxon>Spiralia</taxon>
        <taxon>Lophotrochozoa</taxon>
        <taxon>Brachiopoda</taxon>
        <taxon>Linguliformea</taxon>
        <taxon>Lingulata</taxon>
        <taxon>Lingulida</taxon>
        <taxon>Linguloidea</taxon>
        <taxon>Lingulidae</taxon>
        <taxon>Lingula</taxon>
    </lineage>
</organism>
<feature type="coiled-coil region" evidence="15">
    <location>
        <begin position="39"/>
        <end position="66"/>
    </location>
</feature>
<dbReference type="Proteomes" id="UP000085678">
    <property type="component" value="Unplaced"/>
</dbReference>
<evidence type="ECO:0000313" key="20">
    <source>
        <dbReference type="RefSeq" id="XP_023933085.1"/>
    </source>
</evidence>
<feature type="domain" description="Plastocyanin-like" evidence="18">
    <location>
        <begin position="527"/>
        <end position="638"/>
    </location>
</feature>
<dbReference type="InParanoid" id="A0A2R2MS46"/>
<dbReference type="Pfam" id="PF07731">
    <property type="entry name" value="Cu-oxidase_2"/>
    <property type="match status" value="1"/>
</dbReference>
<evidence type="ECO:0000256" key="13">
    <source>
        <dbReference type="ARBA" id="ARBA00023157"/>
    </source>
</evidence>
<dbReference type="InterPro" id="IPR011706">
    <property type="entry name" value="Cu-oxidase_C"/>
</dbReference>
<dbReference type="CDD" id="cd04200">
    <property type="entry name" value="CuRO_2_ceruloplasmin_like"/>
    <property type="match status" value="1"/>
</dbReference>
<proteinExistence type="inferred from homology"/>
<dbReference type="InterPro" id="IPR008972">
    <property type="entry name" value="Cupredoxin"/>
</dbReference>
<evidence type="ECO:0000256" key="3">
    <source>
        <dbReference type="ARBA" id="ARBA00010609"/>
    </source>
</evidence>
<keyword evidence="7" id="KW-0732">Signal</keyword>
<keyword evidence="4" id="KW-0813">Transport</keyword>
<evidence type="ECO:0000256" key="12">
    <source>
        <dbReference type="ARBA" id="ARBA00023136"/>
    </source>
</evidence>
<evidence type="ECO:0000256" key="9">
    <source>
        <dbReference type="ARBA" id="ARBA00022989"/>
    </source>
</evidence>
<name>A0A2R2MS46_LINAN</name>
<feature type="domain" description="Plastocyanin-like" evidence="17">
    <location>
        <begin position="1030"/>
        <end position="1151"/>
    </location>
</feature>
<keyword evidence="5" id="KW-0812">Transmembrane</keyword>
<dbReference type="GO" id="GO:0005507">
    <property type="term" value="F:copper ion binding"/>
    <property type="evidence" value="ECO:0007669"/>
    <property type="project" value="InterPro"/>
</dbReference>
<accession>A0A2R2MS46</accession>
<dbReference type="OrthoDB" id="2121828at2759"/>
<evidence type="ECO:0000256" key="5">
    <source>
        <dbReference type="ARBA" id="ARBA00022692"/>
    </source>
</evidence>
<keyword evidence="19" id="KW-1185">Reference proteome</keyword>
<dbReference type="STRING" id="7574.A0A2R2MS46"/>
<dbReference type="KEGG" id="lak:106167262"/>
<dbReference type="RefSeq" id="XP_023933085.1">
    <property type="nucleotide sequence ID" value="XM_024077317.1"/>
</dbReference>
<dbReference type="FunFam" id="2.60.40.420:FF:000002">
    <property type="entry name" value="Hephaestin like 1"/>
    <property type="match status" value="3"/>
</dbReference>
<dbReference type="GO" id="GO:0016491">
    <property type="term" value="F:oxidoreductase activity"/>
    <property type="evidence" value="ECO:0007669"/>
    <property type="project" value="UniProtKB-KW"/>
</dbReference>
<protein>
    <submittedName>
        <fullName evidence="20">Hephaestin-like protein</fullName>
    </submittedName>
</protein>
<evidence type="ECO:0000256" key="7">
    <source>
        <dbReference type="ARBA" id="ARBA00022729"/>
    </source>
</evidence>
<comment type="similarity">
    <text evidence="3">Belongs to the multicopper oxidase family.</text>
</comment>
<evidence type="ECO:0000259" key="17">
    <source>
        <dbReference type="Pfam" id="PF07731"/>
    </source>
</evidence>
<keyword evidence="13" id="KW-1015">Disulfide bond</keyword>
<evidence type="ECO:0000256" key="10">
    <source>
        <dbReference type="ARBA" id="ARBA00023002"/>
    </source>
</evidence>
<dbReference type="GO" id="GO:0006826">
    <property type="term" value="P:iron ion transport"/>
    <property type="evidence" value="ECO:0007669"/>
    <property type="project" value="TreeGrafter"/>
</dbReference>
<evidence type="ECO:0000256" key="14">
    <source>
        <dbReference type="ARBA" id="ARBA00023180"/>
    </source>
</evidence>
<dbReference type="PANTHER" id="PTHR11709:SF504">
    <property type="entry name" value="PLASTOCYANIN-LIKE DOMAIN-CONTAINING PROTEIN"/>
    <property type="match status" value="1"/>
</dbReference>
<dbReference type="Gene3D" id="2.60.40.420">
    <property type="entry name" value="Cupredoxins - blue copper proteins"/>
    <property type="match status" value="4"/>
</dbReference>
<gene>
    <name evidence="20" type="primary">LOC106167262</name>
</gene>
<keyword evidence="8" id="KW-0677">Repeat</keyword>
<evidence type="ECO:0000256" key="15">
    <source>
        <dbReference type="SAM" id="Coils"/>
    </source>
</evidence>
<keyword evidence="15" id="KW-0175">Coiled coil</keyword>
<evidence type="ECO:0000256" key="4">
    <source>
        <dbReference type="ARBA" id="ARBA00022448"/>
    </source>
</evidence>
<dbReference type="Pfam" id="PF07732">
    <property type="entry name" value="Cu-oxidase_3"/>
    <property type="match status" value="1"/>
</dbReference>
<dbReference type="InterPro" id="IPR002355">
    <property type="entry name" value="Cu_oxidase_Cu_BS"/>
</dbReference>
<dbReference type="InterPro" id="IPR011707">
    <property type="entry name" value="Cu-oxidase-like_N"/>
</dbReference>
<sequence length="1162" mass="129532">MQLSHLLFWIEDLTQILHAECPSFVGSIAGQTLIGRRQLQSAGNDLVRLELEIRLAEKRLDYLMEEYTKCKGSQTVKPAASEKPSPQPVTAATTTTSPKTGIRHHRVYYVGIVETYWDYAPNGNLVSQKLDKAANKYLNSSAYLGKVFKKVVYREYEDSSFSKQKPHPPHLGVLGPIIRGEEGENVTVYLKNMASRPYSMHPHGAAYLKKHEGALYIDGTSGQDKLDDGVRPGTVVRLDWLLRSETKGEPATGDENCVPWVYHSHVNPIRDVAAGLKGLLLICRPGTLDANNKRKDVDKEYLLLSHIINEYTSWYLDENIGDRAVNPENEAFQEALHFHTINGRIYGNVPGLDVCVGEKVAWYFVGLGNEGDIHTLSFNGQTLEYNHHRTDIVALFPAKFAAATMVPSEPGTWLIKCQMSDHYEAGEQAFLRVTSSCGAKRQGQAQLGGQTRTYYIAAEEGVWDYGPSGRNEYERNSPPLASPGSRSHMYFENSDVKIGGKYWKARFHEYEDASFTKKRSRSAAEQYLGFLGPVIQAEVGDTIKVVFKNMASRPYNIHPRGVRYTKDNEGEDYSDGRKDKGKGNVGVAPRETYTYTWTVPDSYAPTSKDTGCITYTYQSAVDPVRDMYSGLVGPLVVCKKGALKQRGKDYILLFAATDENQSWYIEKNMAESTRLKPGAKLPADFEESNIMRGINGFSFGNLPLLSTCVGEHVTWRLLSVGNLLDMHTPTFNGNTFLRFGGNTKDSVFLFPGTSETLEMVPVNSGTWSLVDGNNENFNAGLSALYKVSVCTRVSNVGKAAAAPSSGGSGGKTRTYYIAAEEVMWEYAPYKYDLVFNRSIFYSGMNIFVRDDFPFLGSVYKKAVYKEYTDASFTQRKVRTSEDRHLRILGPMIKAEIGDTIKVVFNNMASRPYSVHPHMVLYSKDSEGQSYRDTTNTTVGVPPYSIRTYTWYVHAQSGPGSNDPNCISSAYYSAVNPEKDVSTGLVGPLIVCRKGILDENNRRLDVDREIATLWNVMDEGESWYLDDNIAANNPKNLTVDKDDEDFHESNKFHVINGEITALDSGFDMNQCDLVAWYLLSLGGETDIHTVHFHAQSFISRAETPHRGDVVEIFPGTFETVTMLADDPGTWFVHCHVDDHVAAGMDTVFTVHPSTSSNATVGLC</sequence>
<feature type="compositionally biased region" description="Basic and acidic residues" evidence="16">
    <location>
        <begin position="564"/>
        <end position="582"/>
    </location>
</feature>
<comment type="subcellular location">
    <subcellularLocation>
        <location evidence="2">Membrane</location>
        <topology evidence="2">Single-pass membrane protein</topology>
    </subcellularLocation>
</comment>
<dbReference type="GeneID" id="106167262"/>
<keyword evidence="9" id="KW-1133">Transmembrane helix</keyword>
<evidence type="ECO:0000256" key="1">
    <source>
        <dbReference type="ARBA" id="ARBA00001935"/>
    </source>
</evidence>
<evidence type="ECO:0000256" key="16">
    <source>
        <dbReference type="SAM" id="MobiDB-lite"/>
    </source>
</evidence>
<comment type="cofactor">
    <cofactor evidence="1">
        <name>Cu cation</name>
        <dbReference type="ChEBI" id="CHEBI:23378"/>
    </cofactor>
</comment>